<comment type="function">
    <text evidence="12">The main replicative DNA helicase, it participates in initiation and elongation during chromosome replication. Travels ahead of the DNA replisome, separating dsDNA into templates for DNA synthesis. A processive ATP-dependent 5'-3' DNA helicase it has DNA-dependent ATPase activity.</text>
</comment>
<comment type="similarity">
    <text evidence="1 12">Belongs to the helicase family. DnaB subfamily.</text>
</comment>
<dbReference type="GO" id="GO:0003677">
    <property type="term" value="F:DNA binding"/>
    <property type="evidence" value="ECO:0007669"/>
    <property type="project" value="UniProtKB-UniRule"/>
</dbReference>
<keyword evidence="9" id="KW-0413">Isomerase</keyword>
<evidence type="ECO:0000256" key="2">
    <source>
        <dbReference type="ARBA" id="ARBA00022515"/>
    </source>
</evidence>
<dbReference type="PANTHER" id="PTHR30153">
    <property type="entry name" value="REPLICATIVE DNA HELICASE DNAB"/>
    <property type="match status" value="1"/>
</dbReference>
<sequence length="470" mass="52703">MALSYGPEELVPLYSYEAEMSTLGSMILSERAAEEVVTILDENDFYRPSHRLIFKAMKQLIHQHKPIDLVTLRAELMARGNLADIGGEDYLVQVAEFVPSPANSGYYAGIVLDKATLRRLDSAGHEIRGVVHDPEGGTVDDKVDKAEQLVFEVGRKQLGKYFQHVRTLAKEFFVDVDNIVESGKPMSGLKVGFFDLDRMTTGHYPGDFVVIGARPAMGKTSLVLDFALNVARDIVRNEQKGSVAVFSLEMSSIQLVRRMASMLSGVSSSVLKQDKPITDWQYERLADACETLYGLPIFVDDASDVTPLEMRGKCRRLKAEHGLSMVVVDYLQLMKGGRRTENRVQEISEIARACKAMAKELEVPVIALSQLSRAVENRDDKRPQLSDIRESGSIEAEADLVMLLYRDSYYKAKEEHRPETENADEVQESEIIIAKHRNGPTGKVILGFQPSYARYRNLDRTAYRSAKDDE</sequence>
<accession>A0A068NTW8</accession>
<evidence type="ECO:0000256" key="8">
    <source>
        <dbReference type="ARBA" id="ARBA00023125"/>
    </source>
</evidence>
<reference evidence="14 15" key="1">
    <citation type="journal article" date="2014" name="PLoS ONE">
        <title>The first complete genome sequence of the class fimbriimonadia in the phylum armatimonadetes.</title>
        <authorList>
            <person name="Hu Z.Y."/>
            <person name="Wang Y.Z."/>
            <person name="Im W.T."/>
            <person name="Wang S.Y."/>
            <person name="Zhao G.P."/>
            <person name="Zheng H.J."/>
            <person name="Quan Z.X."/>
        </authorList>
    </citation>
    <scope>NUCLEOTIDE SEQUENCE [LARGE SCALE GENOMIC DNA]</scope>
    <source>
        <strain evidence="14">Gsoil 348</strain>
    </source>
</reference>
<dbReference type="InterPro" id="IPR007693">
    <property type="entry name" value="DNA_helicase_DnaB-like_N"/>
</dbReference>
<dbReference type="OrthoDB" id="9773982at2"/>
<keyword evidence="6 12" id="KW-0347">Helicase</keyword>
<dbReference type="SUPFAM" id="SSF52540">
    <property type="entry name" value="P-loop containing nucleoside triphosphate hydrolases"/>
    <property type="match status" value="1"/>
</dbReference>
<evidence type="ECO:0000256" key="3">
    <source>
        <dbReference type="ARBA" id="ARBA00022705"/>
    </source>
</evidence>
<dbReference type="STRING" id="661478.OP10G_3444"/>
<dbReference type="NCBIfam" id="TIGR00665">
    <property type="entry name" value="DnaB"/>
    <property type="match status" value="1"/>
</dbReference>
<name>A0A068NTW8_FIMGI</name>
<dbReference type="PROSITE" id="PS51199">
    <property type="entry name" value="SF4_HELICASE"/>
    <property type="match status" value="1"/>
</dbReference>
<evidence type="ECO:0000259" key="13">
    <source>
        <dbReference type="PROSITE" id="PS51199"/>
    </source>
</evidence>
<comment type="catalytic activity">
    <reaction evidence="10 12">
        <text>ATP + H2O = ADP + phosphate + H(+)</text>
        <dbReference type="Rhea" id="RHEA:13065"/>
        <dbReference type="ChEBI" id="CHEBI:15377"/>
        <dbReference type="ChEBI" id="CHEBI:15378"/>
        <dbReference type="ChEBI" id="CHEBI:30616"/>
        <dbReference type="ChEBI" id="CHEBI:43474"/>
        <dbReference type="ChEBI" id="CHEBI:456216"/>
        <dbReference type="EC" id="5.6.2.3"/>
    </reaction>
</comment>
<evidence type="ECO:0000313" key="15">
    <source>
        <dbReference type="Proteomes" id="UP000027982"/>
    </source>
</evidence>
<dbReference type="GO" id="GO:0016887">
    <property type="term" value="F:ATP hydrolysis activity"/>
    <property type="evidence" value="ECO:0007669"/>
    <property type="project" value="RHEA"/>
</dbReference>
<dbReference type="SUPFAM" id="SSF48024">
    <property type="entry name" value="N-terminal domain of DnaB helicase"/>
    <property type="match status" value="1"/>
</dbReference>
<dbReference type="RefSeq" id="WP_025229253.1">
    <property type="nucleotide sequence ID" value="NZ_CP007139.1"/>
</dbReference>
<dbReference type="GO" id="GO:1990077">
    <property type="term" value="C:primosome complex"/>
    <property type="evidence" value="ECO:0007669"/>
    <property type="project" value="UniProtKB-UniRule"/>
</dbReference>
<dbReference type="InterPro" id="IPR007694">
    <property type="entry name" value="DNA_helicase_DnaB-like_C"/>
</dbReference>
<dbReference type="Pfam" id="PF03796">
    <property type="entry name" value="DnaB_C"/>
    <property type="match status" value="1"/>
</dbReference>
<proteinExistence type="inferred from homology"/>
<keyword evidence="8 12" id="KW-0238">DNA-binding</keyword>
<dbReference type="Gene3D" id="1.10.860.10">
    <property type="entry name" value="DNAb Helicase, Chain A"/>
    <property type="match status" value="1"/>
</dbReference>
<dbReference type="EMBL" id="CP007139">
    <property type="protein sequence ID" value="AIE86812.1"/>
    <property type="molecule type" value="Genomic_DNA"/>
</dbReference>
<evidence type="ECO:0000256" key="6">
    <source>
        <dbReference type="ARBA" id="ARBA00022806"/>
    </source>
</evidence>
<dbReference type="GO" id="GO:0006269">
    <property type="term" value="P:DNA replication, synthesis of primer"/>
    <property type="evidence" value="ECO:0007669"/>
    <property type="project" value="UniProtKB-UniRule"/>
</dbReference>
<evidence type="ECO:0000256" key="11">
    <source>
        <dbReference type="NCBIfam" id="TIGR00665"/>
    </source>
</evidence>
<dbReference type="AlphaFoldDB" id="A0A068NTW8"/>
<evidence type="ECO:0000256" key="10">
    <source>
        <dbReference type="ARBA" id="ARBA00048954"/>
    </source>
</evidence>
<dbReference type="Gene3D" id="3.40.50.300">
    <property type="entry name" value="P-loop containing nucleotide triphosphate hydrolases"/>
    <property type="match status" value="1"/>
</dbReference>
<dbReference type="HOGENOM" id="CLU_005373_0_1_0"/>
<evidence type="ECO:0000256" key="12">
    <source>
        <dbReference type="RuleBase" id="RU362085"/>
    </source>
</evidence>
<dbReference type="InterPro" id="IPR036185">
    <property type="entry name" value="DNA_heli_DnaB-like_N_sf"/>
</dbReference>
<dbReference type="PANTHER" id="PTHR30153:SF2">
    <property type="entry name" value="REPLICATIVE DNA HELICASE"/>
    <property type="match status" value="1"/>
</dbReference>
<dbReference type="CDD" id="cd00984">
    <property type="entry name" value="DnaB_C"/>
    <property type="match status" value="1"/>
</dbReference>
<evidence type="ECO:0000256" key="7">
    <source>
        <dbReference type="ARBA" id="ARBA00022840"/>
    </source>
</evidence>
<dbReference type="EC" id="5.6.2.3" evidence="11 12"/>
<dbReference type="InterPro" id="IPR007692">
    <property type="entry name" value="DNA_helicase_DnaB"/>
</dbReference>
<evidence type="ECO:0000256" key="4">
    <source>
        <dbReference type="ARBA" id="ARBA00022741"/>
    </source>
</evidence>
<dbReference type="GO" id="GO:0005829">
    <property type="term" value="C:cytosol"/>
    <property type="evidence" value="ECO:0007669"/>
    <property type="project" value="TreeGrafter"/>
</dbReference>
<dbReference type="GO" id="GO:0043139">
    <property type="term" value="F:5'-3' DNA helicase activity"/>
    <property type="evidence" value="ECO:0007669"/>
    <property type="project" value="UniProtKB-EC"/>
</dbReference>
<dbReference type="KEGG" id="fgi:OP10G_3444"/>
<keyword evidence="3 12" id="KW-0235">DNA replication</keyword>
<dbReference type="eggNOG" id="COG0305">
    <property type="taxonomic scope" value="Bacteria"/>
</dbReference>
<evidence type="ECO:0000256" key="9">
    <source>
        <dbReference type="ARBA" id="ARBA00023235"/>
    </source>
</evidence>
<dbReference type="InterPro" id="IPR016136">
    <property type="entry name" value="DNA_helicase_N/primase_C"/>
</dbReference>
<keyword evidence="7 12" id="KW-0067">ATP-binding</keyword>
<evidence type="ECO:0000313" key="14">
    <source>
        <dbReference type="EMBL" id="AIE86812.1"/>
    </source>
</evidence>
<keyword evidence="2 12" id="KW-0639">Primosome</keyword>
<organism evidence="14 15">
    <name type="scientific">Fimbriimonas ginsengisoli Gsoil 348</name>
    <dbReference type="NCBI Taxonomy" id="661478"/>
    <lineage>
        <taxon>Bacteria</taxon>
        <taxon>Bacillati</taxon>
        <taxon>Armatimonadota</taxon>
        <taxon>Fimbriimonadia</taxon>
        <taxon>Fimbriimonadales</taxon>
        <taxon>Fimbriimonadaceae</taxon>
        <taxon>Fimbriimonas</taxon>
    </lineage>
</organism>
<evidence type="ECO:0000256" key="5">
    <source>
        <dbReference type="ARBA" id="ARBA00022801"/>
    </source>
</evidence>
<dbReference type="GO" id="GO:0005524">
    <property type="term" value="F:ATP binding"/>
    <property type="evidence" value="ECO:0007669"/>
    <property type="project" value="UniProtKB-UniRule"/>
</dbReference>
<keyword evidence="4 12" id="KW-0547">Nucleotide-binding</keyword>
<evidence type="ECO:0000256" key="1">
    <source>
        <dbReference type="ARBA" id="ARBA00008428"/>
    </source>
</evidence>
<feature type="domain" description="SF4 helicase" evidence="13">
    <location>
        <begin position="182"/>
        <end position="462"/>
    </location>
</feature>
<gene>
    <name evidence="14" type="ORF">OP10G_3444</name>
</gene>
<keyword evidence="15" id="KW-1185">Reference proteome</keyword>
<protein>
    <recommendedName>
        <fullName evidence="11 12">Replicative DNA helicase</fullName>
        <ecNumber evidence="11 12">5.6.2.3</ecNumber>
    </recommendedName>
</protein>
<keyword evidence="5 12" id="KW-0378">Hydrolase</keyword>
<dbReference type="Proteomes" id="UP000027982">
    <property type="component" value="Chromosome"/>
</dbReference>
<dbReference type="Pfam" id="PF00772">
    <property type="entry name" value="DnaB"/>
    <property type="match status" value="1"/>
</dbReference>
<dbReference type="InterPro" id="IPR027417">
    <property type="entry name" value="P-loop_NTPase"/>
</dbReference>